<reference evidence="12" key="1">
    <citation type="journal article" date="2019" name="Int. J. Syst. Evol. Microbiol.">
        <title>The Global Catalogue of Microorganisms (GCM) 10K type strain sequencing project: providing services to taxonomists for standard genome sequencing and annotation.</title>
        <authorList>
            <consortium name="The Broad Institute Genomics Platform"/>
            <consortium name="The Broad Institute Genome Sequencing Center for Infectious Disease"/>
            <person name="Wu L."/>
            <person name="Ma J."/>
        </authorList>
    </citation>
    <scope>NUCLEOTIDE SEQUENCE [LARGE SCALE GENOMIC DNA]</scope>
    <source>
        <strain evidence="12">CGMCC 1.12766</strain>
    </source>
</reference>
<dbReference type="GO" id="GO:0006508">
    <property type="term" value="P:proteolysis"/>
    <property type="evidence" value="ECO:0007669"/>
    <property type="project" value="UniProtKB-KW"/>
</dbReference>
<gene>
    <name evidence="7 11" type="primary">clpP</name>
    <name evidence="11" type="ORF">GCM10007420_11660</name>
</gene>
<dbReference type="EC" id="3.4.21.92" evidence="7"/>
<comment type="subcellular location">
    <subcellularLocation>
        <location evidence="7">Cytoplasm</location>
    </subcellularLocation>
</comment>
<sequence>MMADGFRAQPIRNDDEDAPEKDAAPAGEDFVGKALFESRTILITGGINDKVARSVCAQLFALAAKSDDPILVVVSSPGGHVESGDMIHDTMKFIKPRVIALGSGWVASAGALIFVGAEKEDRYCLPNTRFLIHQPSGGAGGAASDIEIQVREMRMMRDRLNRIFAEATGQPLERIEKDTDRDFWLTAKDAIEYGLCHKIVTRQDEIKR</sequence>
<dbReference type="CDD" id="cd07017">
    <property type="entry name" value="S14_ClpP_2"/>
    <property type="match status" value="1"/>
</dbReference>
<accession>A0ABQ1XMA3</accession>
<comment type="subunit">
    <text evidence="7">Fourteen ClpP subunits assemble into 2 heptameric rings which stack back to back to give a disk-like structure with a central cavity, resembling the structure of eukaryotic proteasomes.</text>
</comment>
<dbReference type="PANTHER" id="PTHR10381:SF70">
    <property type="entry name" value="ATP-DEPENDENT CLP PROTEASE PROTEOLYTIC SUBUNIT"/>
    <property type="match status" value="1"/>
</dbReference>
<dbReference type="Pfam" id="PF00574">
    <property type="entry name" value="CLP_protease"/>
    <property type="match status" value="1"/>
</dbReference>
<comment type="caution">
    <text evidence="11">The sequence shown here is derived from an EMBL/GenBank/DDBJ whole genome shotgun (WGS) entry which is preliminary data.</text>
</comment>
<dbReference type="HAMAP" id="MF_00444">
    <property type="entry name" value="ClpP"/>
    <property type="match status" value="1"/>
</dbReference>
<evidence type="ECO:0000256" key="10">
    <source>
        <dbReference type="SAM" id="MobiDB-lite"/>
    </source>
</evidence>
<keyword evidence="5 7" id="KW-0720">Serine protease</keyword>
<dbReference type="Gene3D" id="3.90.226.10">
    <property type="entry name" value="2-enoyl-CoA Hydratase, Chain A, domain 1"/>
    <property type="match status" value="1"/>
</dbReference>
<evidence type="ECO:0000256" key="6">
    <source>
        <dbReference type="ARBA" id="ARBA00034021"/>
    </source>
</evidence>
<evidence type="ECO:0000256" key="5">
    <source>
        <dbReference type="ARBA" id="ARBA00022825"/>
    </source>
</evidence>
<protein>
    <recommendedName>
        <fullName evidence="7 9">ATP-dependent Clp protease proteolytic subunit</fullName>
        <ecNumber evidence="7">3.4.21.92</ecNumber>
    </recommendedName>
    <alternativeName>
        <fullName evidence="7">Endopeptidase Clp</fullName>
    </alternativeName>
</protein>
<dbReference type="InterPro" id="IPR023562">
    <property type="entry name" value="ClpP/TepA"/>
</dbReference>
<feature type="active site" description="Nucleophile" evidence="7">
    <location>
        <position position="108"/>
    </location>
</feature>
<evidence type="ECO:0000256" key="3">
    <source>
        <dbReference type="ARBA" id="ARBA00022670"/>
    </source>
</evidence>
<dbReference type="PROSITE" id="PS00382">
    <property type="entry name" value="CLP_PROTEASE_HIS"/>
    <property type="match status" value="1"/>
</dbReference>
<dbReference type="PANTHER" id="PTHR10381">
    <property type="entry name" value="ATP-DEPENDENT CLP PROTEASE PROTEOLYTIC SUBUNIT"/>
    <property type="match status" value="1"/>
</dbReference>
<evidence type="ECO:0000256" key="7">
    <source>
        <dbReference type="HAMAP-Rule" id="MF_00444"/>
    </source>
</evidence>
<evidence type="ECO:0000256" key="9">
    <source>
        <dbReference type="RuleBase" id="RU003567"/>
    </source>
</evidence>
<keyword evidence="12" id="KW-1185">Reference proteome</keyword>
<evidence type="ECO:0000256" key="1">
    <source>
        <dbReference type="ARBA" id="ARBA00007039"/>
    </source>
</evidence>
<dbReference type="InterPro" id="IPR029045">
    <property type="entry name" value="ClpP/crotonase-like_dom_sf"/>
</dbReference>
<dbReference type="SUPFAM" id="SSF52096">
    <property type="entry name" value="ClpP/crotonase"/>
    <property type="match status" value="1"/>
</dbReference>
<feature type="active site" evidence="7 8">
    <location>
        <position position="133"/>
    </location>
</feature>
<evidence type="ECO:0000256" key="8">
    <source>
        <dbReference type="PROSITE-ProRule" id="PRU10086"/>
    </source>
</evidence>
<organism evidence="11 12">
    <name type="scientific">Glycocaulis albus</name>
    <dbReference type="NCBI Taxonomy" id="1382801"/>
    <lineage>
        <taxon>Bacteria</taxon>
        <taxon>Pseudomonadati</taxon>
        <taxon>Pseudomonadota</taxon>
        <taxon>Alphaproteobacteria</taxon>
        <taxon>Maricaulales</taxon>
        <taxon>Maricaulaceae</taxon>
        <taxon>Glycocaulis</taxon>
    </lineage>
</organism>
<dbReference type="NCBIfam" id="NF009205">
    <property type="entry name" value="PRK12553.1"/>
    <property type="match status" value="1"/>
</dbReference>
<keyword evidence="2 7" id="KW-0963">Cytoplasm</keyword>
<dbReference type="InterPro" id="IPR033135">
    <property type="entry name" value="ClpP_His_AS"/>
</dbReference>
<dbReference type="PRINTS" id="PR00127">
    <property type="entry name" value="CLPPROTEASEP"/>
</dbReference>
<keyword evidence="4 7" id="KW-0378">Hydrolase</keyword>
<dbReference type="InterPro" id="IPR001907">
    <property type="entry name" value="ClpP"/>
</dbReference>
<dbReference type="EMBL" id="BMFS01000004">
    <property type="protein sequence ID" value="GGG97582.1"/>
    <property type="molecule type" value="Genomic_DNA"/>
</dbReference>
<feature type="region of interest" description="Disordered" evidence="10">
    <location>
        <begin position="1"/>
        <end position="25"/>
    </location>
</feature>
<name>A0ABQ1XMA3_9PROT</name>
<evidence type="ECO:0000313" key="12">
    <source>
        <dbReference type="Proteomes" id="UP000648722"/>
    </source>
</evidence>
<dbReference type="Proteomes" id="UP000648722">
    <property type="component" value="Unassembled WGS sequence"/>
</dbReference>
<keyword evidence="3 7" id="KW-0645">Protease</keyword>
<proteinExistence type="inferred from homology"/>
<comment type="similarity">
    <text evidence="1 7 9">Belongs to the peptidase S14 family.</text>
</comment>
<evidence type="ECO:0000256" key="4">
    <source>
        <dbReference type="ARBA" id="ARBA00022801"/>
    </source>
</evidence>
<evidence type="ECO:0000313" key="11">
    <source>
        <dbReference type="EMBL" id="GGG97582.1"/>
    </source>
</evidence>
<comment type="function">
    <text evidence="7">Cleaves peptides in various proteins in a process that requires ATP hydrolysis. Has a chymotrypsin-like activity. Plays a major role in the degradation of misfolded proteins.</text>
</comment>
<evidence type="ECO:0000256" key="2">
    <source>
        <dbReference type="ARBA" id="ARBA00022490"/>
    </source>
</evidence>
<dbReference type="GO" id="GO:0008233">
    <property type="term" value="F:peptidase activity"/>
    <property type="evidence" value="ECO:0007669"/>
    <property type="project" value="UniProtKB-KW"/>
</dbReference>
<comment type="catalytic activity">
    <reaction evidence="6 7 8">
        <text>Hydrolysis of proteins to small peptides in the presence of ATP and magnesium. alpha-casein is the usual test substrate. In the absence of ATP, only oligopeptides shorter than five residues are hydrolyzed (such as succinyl-Leu-Tyr-|-NHMec, and Leu-Tyr-Leu-|-Tyr-Trp, in which cleavage of the -Tyr-|-Leu- and -Tyr-|-Trp bonds also occurs).</text>
        <dbReference type="EC" id="3.4.21.92"/>
    </reaction>
</comment>